<dbReference type="InterPro" id="IPR003736">
    <property type="entry name" value="PAAI_dom"/>
</dbReference>
<proteinExistence type="inferred from homology"/>
<feature type="domain" description="Thioesterase" evidence="3">
    <location>
        <begin position="53"/>
        <end position="126"/>
    </location>
</feature>
<dbReference type="InterPro" id="IPR006683">
    <property type="entry name" value="Thioestr_dom"/>
</dbReference>
<evidence type="ECO:0000256" key="1">
    <source>
        <dbReference type="ARBA" id="ARBA00008324"/>
    </source>
</evidence>
<evidence type="ECO:0000313" key="4">
    <source>
        <dbReference type="EMBL" id="ABM02511.1"/>
    </source>
</evidence>
<dbReference type="PANTHER" id="PTHR42856:SF1">
    <property type="entry name" value="ACYL-COENZYME A THIOESTERASE PAAI"/>
    <property type="match status" value="1"/>
</dbReference>
<dbReference type="InterPro" id="IPR011973">
    <property type="entry name" value="PaaD"/>
</dbReference>
<dbReference type="GO" id="GO:0016289">
    <property type="term" value="F:acyl-CoA hydrolase activity"/>
    <property type="evidence" value="ECO:0007669"/>
    <property type="project" value="TreeGrafter"/>
</dbReference>
<dbReference type="NCBIfam" id="TIGR00369">
    <property type="entry name" value="unchar_dom_1"/>
    <property type="match status" value="1"/>
</dbReference>
<name>A1SSP6_PSYIN</name>
<dbReference type="FunFam" id="3.10.129.10:FF:000022">
    <property type="entry name" value="Phenylacetic acid degradation protein"/>
    <property type="match status" value="1"/>
</dbReference>
<evidence type="ECO:0000256" key="2">
    <source>
        <dbReference type="ARBA" id="ARBA00022801"/>
    </source>
</evidence>
<dbReference type="eggNOG" id="COG2050">
    <property type="taxonomic scope" value="Bacteria"/>
</dbReference>
<dbReference type="HOGENOM" id="CLU_089876_11_0_6"/>
<dbReference type="AlphaFoldDB" id="A1SSP6"/>
<gene>
    <name evidence="4" type="ordered locus">Ping_0658</name>
</gene>
<protein>
    <submittedName>
        <fullName evidence="4">Phenylacetic acid degradation protein PaaD</fullName>
    </submittedName>
</protein>
<dbReference type="OrthoDB" id="32575at2"/>
<dbReference type="CDD" id="cd03443">
    <property type="entry name" value="PaaI_thioesterase"/>
    <property type="match status" value="1"/>
</dbReference>
<dbReference type="InterPro" id="IPR052723">
    <property type="entry name" value="Acyl-CoA_thioesterase_PaaI"/>
</dbReference>
<dbReference type="EMBL" id="CP000510">
    <property type="protein sequence ID" value="ABM02511.1"/>
    <property type="molecule type" value="Genomic_DNA"/>
</dbReference>
<dbReference type="PANTHER" id="PTHR42856">
    <property type="entry name" value="ACYL-COENZYME A THIOESTERASE PAAI"/>
    <property type="match status" value="1"/>
</dbReference>
<reference evidence="4 5" key="1">
    <citation type="submission" date="2007-01" db="EMBL/GenBank/DDBJ databases">
        <title>Complete sequence of Psychromonas ingrahamii 37.</title>
        <authorList>
            <consortium name="US DOE Joint Genome Institute"/>
            <person name="Copeland A."/>
            <person name="Lucas S."/>
            <person name="Lapidus A."/>
            <person name="Barry K."/>
            <person name="Detter J.C."/>
            <person name="Glavina del Rio T."/>
            <person name="Hammon N."/>
            <person name="Israni S."/>
            <person name="Dalin E."/>
            <person name="Tice H."/>
            <person name="Pitluck S."/>
            <person name="Thompson L.S."/>
            <person name="Brettin T."/>
            <person name="Bruce D."/>
            <person name="Han C."/>
            <person name="Tapia R."/>
            <person name="Schmutz J."/>
            <person name="Larimer F."/>
            <person name="Land M."/>
            <person name="Hauser L."/>
            <person name="Kyrpides N."/>
            <person name="Ivanova N."/>
            <person name="Staley J."/>
            <person name="Richardson P."/>
        </authorList>
    </citation>
    <scope>NUCLEOTIDE SEQUENCE [LARGE SCALE GENOMIC DNA]</scope>
    <source>
        <strain evidence="4 5">37</strain>
    </source>
</reference>
<dbReference type="RefSeq" id="WP_011769070.1">
    <property type="nucleotide sequence ID" value="NC_008709.1"/>
</dbReference>
<keyword evidence="2" id="KW-0378">Hydrolase</keyword>
<dbReference type="STRING" id="357804.Ping_0658"/>
<dbReference type="KEGG" id="pin:Ping_0658"/>
<comment type="similarity">
    <text evidence="1">Belongs to the thioesterase PaaI family.</text>
</comment>
<sequence length="146" mass="15912">MENSQELAWRCAKKMYNNDACSNFLGMKIEDMGKGYAVLNMVVSNTMLNGFPSCHGGMIFSLADSAFAFACNSENQTAVAAGCNIEYLRPGFEGDILTATAHMKSQGKVTGTYDVEVTNQQQKLVALFRGKAYRLGTQILGDNNND</sequence>
<dbReference type="Proteomes" id="UP000000639">
    <property type="component" value="Chromosome"/>
</dbReference>
<dbReference type="SUPFAM" id="SSF54637">
    <property type="entry name" value="Thioesterase/thiol ester dehydrase-isomerase"/>
    <property type="match status" value="1"/>
</dbReference>
<dbReference type="Gene3D" id="3.10.129.10">
    <property type="entry name" value="Hotdog Thioesterase"/>
    <property type="match status" value="1"/>
</dbReference>
<dbReference type="NCBIfam" id="TIGR02286">
    <property type="entry name" value="PaaD"/>
    <property type="match status" value="1"/>
</dbReference>
<dbReference type="Pfam" id="PF03061">
    <property type="entry name" value="4HBT"/>
    <property type="match status" value="1"/>
</dbReference>
<evidence type="ECO:0000259" key="3">
    <source>
        <dbReference type="Pfam" id="PF03061"/>
    </source>
</evidence>
<keyword evidence="5" id="KW-1185">Reference proteome</keyword>
<evidence type="ECO:0000313" key="5">
    <source>
        <dbReference type="Proteomes" id="UP000000639"/>
    </source>
</evidence>
<organism evidence="4 5">
    <name type="scientific">Psychromonas ingrahamii (strain DSM 17664 / CCUG 51855 / 37)</name>
    <dbReference type="NCBI Taxonomy" id="357804"/>
    <lineage>
        <taxon>Bacteria</taxon>
        <taxon>Pseudomonadati</taxon>
        <taxon>Pseudomonadota</taxon>
        <taxon>Gammaproteobacteria</taxon>
        <taxon>Alteromonadales</taxon>
        <taxon>Psychromonadaceae</taxon>
        <taxon>Psychromonas</taxon>
    </lineage>
</organism>
<accession>A1SSP6</accession>
<dbReference type="InterPro" id="IPR029069">
    <property type="entry name" value="HotDog_dom_sf"/>
</dbReference>